<reference evidence="2 3" key="1">
    <citation type="submission" date="2019-08" db="EMBL/GenBank/DDBJ databases">
        <title>Draft genome sequences of two oriental melons (Cucumis melo L. var makuwa).</title>
        <authorList>
            <person name="Kwon S.-Y."/>
        </authorList>
    </citation>
    <scope>NUCLEOTIDE SEQUENCE [LARGE SCALE GENOMIC DNA]</scope>
    <source>
        <strain evidence="3">cv. SW 3</strain>
        <tissue evidence="2">Leaf</tissue>
    </source>
</reference>
<gene>
    <name evidence="2" type="ORF">E6C27_scaffold81G001580</name>
</gene>
<proteinExistence type="predicted"/>
<comment type="caution">
    <text evidence="2">The sequence shown here is derived from an EMBL/GenBank/DDBJ whole genome shotgun (WGS) entry which is preliminary data.</text>
</comment>
<dbReference type="Proteomes" id="UP000321393">
    <property type="component" value="Unassembled WGS sequence"/>
</dbReference>
<accession>A0A5A7SP37</accession>
<feature type="compositionally biased region" description="Basic and acidic residues" evidence="1">
    <location>
        <begin position="51"/>
        <end position="64"/>
    </location>
</feature>
<protein>
    <submittedName>
        <fullName evidence="2">Uncharacterized protein</fullName>
    </submittedName>
</protein>
<organism evidence="2 3">
    <name type="scientific">Cucumis melo var. makuwa</name>
    <name type="common">Oriental melon</name>
    <dbReference type="NCBI Taxonomy" id="1194695"/>
    <lineage>
        <taxon>Eukaryota</taxon>
        <taxon>Viridiplantae</taxon>
        <taxon>Streptophyta</taxon>
        <taxon>Embryophyta</taxon>
        <taxon>Tracheophyta</taxon>
        <taxon>Spermatophyta</taxon>
        <taxon>Magnoliopsida</taxon>
        <taxon>eudicotyledons</taxon>
        <taxon>Gunneridae</taxon>
        <taxon>Pentapetalae</taxon>
        <taxon>rosids</taxon>
        <taxon>fabids</taxon>
        <taxon>Cucurbitales</taxon>
        <taxon>Cucurbitaceae</taxon>
        <taxon>Benincaseae</taxon>
        <taxon>Cucumis</taxon>
    </lineage>
</organism>
<name>A0A5A7SP37_CUCMM</name>
<sequence length="108" mass="12280">MFFVNADEFDSKGGRTWLLVAVNADERMSFFRRREMRPNLIPRMGEQNNNRGDDRNGGDDKNGGGDKNGGVDENGGVDRRRNGGESFGEDEREMSNMVSYSRRSKRVK</sequence>
<feature type="region of interest" description="Disordered" evidence="1">
    <location>
        <begin position="31"/>
        <end position="108"/>
    </location>
</feature>
<evidence type="ECO:0000313" key="3">
    <source>
        <dbReference type="Proteomes" id="UP000321393"/>
    </source>
</evidence>
<evidence type="ECO:0000256" key="1">
    <source>
        <dbReference type="SAM" id="MobiDB-lite"/>
    </source>
</evidence>
<evidence type="ECO:0000313" key="2">
    <source>
        <dbReference type="EMBL" id="KAA0032912.1"/>
    </source>
</evidence>
<dbReference type="AlphaFoldDB" id="A0A5A7SP37"/>
<dbReference type="EMBL" id="SSTE01021131">
    <property type="protein sequence ID" value="KAA0032912.1"/>
    <property type="molecule type" value="Genomic_DNA"/>
</dbReference>